<name>A0ABQ1LTT7_9SPHI</name>
<dbReference type="Proteomes" id="UP000597338">
    <property type="component" value="Unassembled WGS sequence"/>
</dbReference>
<dbReference type="Gene3D" id="3.90.226.10">
    <property type="entry name" value="2-enoyl-CoA Hydratase, Chain A, domain 1"/>
    <property type="match status" value="1"/>
</dbReference>
<evidence type="ECO:0000313" key="3">
    <source>
        <dbReference type="Proteomes" id="UP000597338"/>
    </source>
</evidence>
<dbReference type="CDD" id="cd06558">
    <property type="entry name" value="crotonase-like"/>
    <property type="match status" value="1"/>
</dbReference>
<evidence type="ECO:0000256" key="1">
    <source>
        <dbReference type="ARBA" id="ARBA00005254"/>
    </source>
</evidence>
<organism evidence="2 3">
    <name type="scientific">Parapedobacter defluvii</name>
    <dbReference type="NCBI Taxonomy" id="2045106"/>
    <lineage>
        <taxon>Bacteria</taxon>
        <taxon>Pseudomonadati</taxon>
        <taxon>Bacteroidota</taxon>
        <taxon>Sphingobacteriia</taxon>
        <taxon>Sphingobacteriales</taxon>
        <taxon>Sphingobacteriaceae</taxon>
        <taxon>Parapedobacter</taxon>
    </lineage>
</organism>
<evidence type="ECO:0000313" key="2">
    <source>
        <dbReference type="EMBL" id="GGC28857.1"/>
    </source>
</evidence>
<comment type="similarity">
    <text evidence="1">Belongs to the enoyl-CoA hydratase/isomerase family.</text>
</comment>
<gene>
    <name evidence="2" type="ORF">GCM10011386_21100</name>
</gene>
<dbReference type="PANTHER" id="PTHR42964">
    <property type="entry name" value="ENOYL-COA HYDRATASE"/>
    <property type="match status" value="1"/>
</dbReference>
<proteinExistence type="inferred from homology"/>
<dbReference type="InterPro" id="IPR051683">
    <property type="entry name" value="Enoyl-CoA_Hydratase/Isomerase"/>
</dbReference>
<comment type="caution">
    <text evidence="2">The sequence shown here is derived from an EMBL/GenBank/DDBJ whole genome shotgun (WGS) entry which is preliminary data.</text>
</comment>
<dbReference type="RefSeq" id="WP_188750400.1">
    <property type="nucleotide sequence ID" value="NZ_BMIK01000006.1"/>
</dbReference>
<dbReference type="PANTHER" id="PTHR42964:SF1">
    <property type="entry name" value="POLYKETIDE BIOSYNTHESIS ENOYL-COA HYDRATASE PKSH-RELATED"/>
    <property type="match status" value="1"/>
</dbReference>
<dbReference type="EMBL" id="BMIK01000006">
    <property type="protein sequence ID" value="GGC28857.1"/>
    <property type="molecule type" value="Genomic_DNA"/>
</dbReference>
<sequence length="253" mass="27096">MDSGFVKTEINGDGLAVVTFGHPAHNSLPLGLLDQLSKQIHTAGSHPDVRLILLQSAGERTFCAGASFDELLSITEIDAGTVFFSGVADVINAIRTSPKLIIGRAQGKAVGGGVGLIAACDYCFATAQTAVKLSEISINIGPFVIAPALERKIGISAFTQLSLNPTRFFEADWALQRGLIHSVHTSIAEMDSAIGEFCESLLPKNPEALAALKQTLWRGTEHWAQLLYEQAAISGRLALNPETKQLLSEFKRK</sequence>
<accession>A0ABQ1LTT7</accession>
<keyword evidence="3" id="KW-1185">Reference proteome</keyword>
<protein>
    <submittedName>
        <fullName evidence="2">Enoyl-CoA hydratase</fullName>
    </submittedName>
</protein>
<reference evidence="3" key="1">
    <citation type="journal article" date="2019" name="Int. J. Syst. Evol. Microbiol.">
        <title>The Global Catalogue of Microorganisms (GCM) 10K type strain sequencing project: providing services to taxonomists for standard genome sequencing and annotation.</title>
        <authorList>
            <consortium name="The Broad Institute Genomics Platform"/>
            <consortium name="The Broad Institute Genome Sequencing Center for Infectious Disease"/>
            <person name="Wu L."/>
            <person name="Ma J."/>
        </authorList>
    </citation>
    <scope>NUCLEOTIDE SEQUENCE [LARGE SCALE GENOMIC DNA]</scope>
    <source>
        <strain evidence="3">CGMCC 1.15342</strain>
    </source>
</reference>
<dbReference type="SUPFAM" id="SSF52096">
    <property type="entry name" value="ClpP/crotonase"/>
    <property type="match status" value="1"/>
</dbReference>
<dbReference type="Pfam" id="PF00378">
    <property type="entry name" value="ECH_1"/>
    <property type="match status" value="1"/>
</dbReference>
<dbReference type="InterPro" id="IPR029045">
    <property type="entry name" value="ClpP/crotonase-like_dom_sf"/>
</dbReference>
<dbReference type="InterPro" id="IPR001753">
    <property type="entry name" value="Enoyl-CoA_hydra/iso"/>
</dbReference>